<proteinExistence type="predicted"/>
<gene>
    <name evidence="1" type="ORF">Pint_25891</name>
</gene>
<organism evidence="1 2">
    <name type="scientific">Pistacia integerrima</name>
    <dbReference type="NCBI Taxonomy" id="434235"/>
    <lineage>
        <taxon>Eukaryota</taxon>
        <taxon>Viridiplantae</taxon>
        <taxon>Streptophyta</taxon>
        <taxon>Embryophyta</taxon>
        <taxon>Tracheophyta</taxon>
        <taxon>Spermatophyta</taxon>
        <taxon>Magnoliopsida</taxon>
        <taxon>eudicotyledons</taxon>
        <taxon>Gunneridae</taxon>
        <taxon>Pentapetalae</taxon>
        <taxon>rosids</taxon>
        <taxon>malvids</taxon>
        <taxon>Sapindales</taxon>
        <taxon>Anacardiaceae</taxon>
        <taxon>Pistacia</taxon>
    </lineage>
</organism>
<evidence type="ECO:0000313" key="1">
    <source>
        <dbReference type="EMBL" id="KAJ0035569.1"/>
    </source>
</evidence>
<dbReference type="EMBL" id="CM047742">
    <property type="protein sequence ID" value="KAJ0035569.1"/>
    <property type="molecule type" value="Genomic_DNA"/>
</dbReference>
<comment type="caution">
    <text evidence="1">The sequence shown here is derived from an EMBL/GenBank/DDBJ whole genome shotgun (WGS) entry which is preliminary data.</text>
</comment>
<accession>A0ACC0YH02</accession>
<name>A0ACC0YH02_9ROSI</name>
<reference evidence="2" key="1">
    <citation type="journal article" date="2023" name="G3 (Bethesda)">
        <title>Genome assembly and association tests identify interacting loci associated with vigor, precocity, and sex in interspecific pistachio rootstocks.</title>
        <authorList>
            <person name="Palmer W."/>
            <person name="Jacygrad E."/>
            <person name="Sagayaradj S."/>
            <person name="Cavanaugh K."/>
            <person name="Han R."/>
            <person name="Bertier L."/>
            <person name="Beede B."/>
            <person name="Kafkas S."/>
            <person name="Golino D."/>
            <person name="Preece J."/>
            <person name="Michelmore R."/>
        </authorList>
    </citation>
    <scope>NUCLEOTIDE SEQUENCE [LARGE SCALE GENOMIC DNA]</scope>
</reference>
<sequence>MSILSFLIPVLISICCFNVRLPHIKCKCSSKLHILINKIETQNDLAHGQLYNYLNSASSAYLTKRHYSLTDLILIAVFKYQKFRKCQK</sequence>
<evidence type="ECO:0000313" key="2">
    <source>
        <dbReference type="Proteomes" id="UP001163603"/>
    </source>
</evidence>
<protein>
    <submittedName>
        <fullName evidence="1">Uncharacterized protein</fullName>
    </submittedName>
</protein>
<dbReference type="Proteomes" id="UP001163603">
    <property type="component" value="Chromosome 7"/>
</dbReference>
<keyword evidence="2" id="KW-1185">Reference proteome</keyword>